<keyword evidence="3" id="KW-1185">Reference proteome</keyword>
<dbReference type="RefSeq" id="WP_330199345.1">
    <property type="nucleotide sequence ID" value="NZ_JAZDRP010000005.1"/>
</dbReference>
<dbReference type="Pfam" id="PF00582">
    <property type="entry name" value="Usp"/>
    <property type="match status" value="1"/>
</dbReference>
<dbReference type="InterPro" id="IPR006016">
    <property type="entry name" value="UspA"/>
</dbReference>
<sequence>MSEHRRKFLVIADQSEECRTALYFAARRAKATDCGLVLLAVIEPSNFDHWIGVSETMRREAEEQATELLDTMAEDAEAVMGERPELVLREDEKRDALAKLIEEDDHISILILGAKESGEGPGPLVALLARGRSLMGARPVPVTVVPGGLSREAIDALT</sequence>
<proteinExistence type="predicted"/>
<accession>A0ABU7LRY0</accession>
<evidence type="ECO:0000313" key="3">
    <source>
        <dbReference type="Proteomes" id="UP001354971"/>
    </source>
</evidence>
<protein>
    <submittedName>
        <fullName evidence="2">Universal stress protein</fullName>
    </submittedName>
</protein>
<evidence type="ECO:0000259" key="1">
    <source>
        <dbReference type="Pfam" id="PF00582"/>
    </source>
</evidence>
<dbReference type="SUPFAM" id="SSF52402">
    <property type="entry name" value="Adenine nucleotide alpha hydrolases-like"/>
    <property type="match status" value="1"/>
</dbReference>
<dbReference type="EMBL" id="JAZDRP010000005">
    <property type="protein sequence ID" value="MEE2526683.1"/>
    <property type="molecule type" value="Genomic_DNA"/>
</dbReference>
<feature type="domain" description="UspA" evidence="1">
    <location>
        <begin position="5"/>
        <end position="118"/>
    </location>
</feature>
<dbReference type="InterPro" id="IPR014729">
    <property type="entry name" value="Rossmann-like_a/b/a_fold"/>
</dbReference>
<evidence type="ECO:0000313" key="2">
    <source>
        <dbReference type="EMBL" id="MEE2526683.1"/>
    </source>
</evidence>
<organism evidence="2 3">
    <name type="scientific">Hyphobacterium lacteum</name>
    <dbReference type="NCBI Taxonomy" id="3116575"/>
    <lineage>
        <taxon>Bacteria</taxon>
        <taxon>Pseudomonadati</taxon>
        <taxon>Pseudomonadota</taxon>
        <taxon>Alphaproteobacteria</taxon>
        <taxon>Maricaulales</taxon>
        <taxon>Maricaulaceae</taxon>
        <taxon>Hyphobacterium</taxon>
    </lineage>
</organism>
<name>A0ABU7LRY0_9PROT</name>
<comment type="caution">
    <text evidence="2">The sequence shown here is derived from an EMBL/GenBank/DDBJ whole genome shotgun (WGS) entry which is preliminary data.</text>
</comment>
<dbReference type="Proteomes" id="UP001354971">
    <property type="component" value="Unassembled WGS sequence"/>
</dbReference>
<dbReference type="CDD" id="cd00293">
    <property type="entry name" value="USP-like"/>
    <property type="match status" value="1"/>
</dbReference>
<reference evidence="2 3" key="1">
    <citation type="submission" date="2024-01" db="EMBL/GenBank/DDBJ databases">
        <title>Hyphobacterium bacterium isolated from marine sediment.</title>
        <authorList>
            <person name="Zhao S."/>
        </authorList>
    </citation>
    <scope>NUCLEOTIDE SEQUENCE [LARGE SCALE GENOMIC DNA]</scope>
    <source>
        <strain evidence="3">HN65</strain>
    </source>
</reference>
<dbReference type="Gene3D" id="3.40.50.620">
    <property type="entry name" value="HUPs"/>
    <property type="match status" value="1"/>
</dbReference>
<gene>
    <name evidence="2" type="ORF">V0U79_09910</name>
</gene>